<evidence type="ECO:0000313" key="2">
    <source>
        <dbReference type="Proteomes" id="UP001610334"/>
    </source>
</evidence>
<evidence type="ECO:0000313" key="1">
    <source>
        <dbReference type="EMBL" id="KAL2819734.1"/>
    </source>
</evidence>
<organism evidence="1 2">
    <name type="scientific">Aspergillus granulosus</name>
    <dbReference type="NCBI Taxonomy" id="176169"/>
    <lineage>
        <taxon>Eukaryota</taxon>
        <taxon>Fungi</taxon>
        <taxon>Dikarya</taxon>
        <taxon>Ascomycota</taxon>
        <taxon>Pezizomycotina</taxon>
        <taxon>Eurotiomycetes</taxon>
        <taxon>Eurotiomycetidae</taxon>
        <taxon>Eurotiales</taxon>
        <taxon>Aspergillaceae</taxon>
        <taxon>Aspergillus</taxon>
        <taxon>Aspergillus subgen. Nidulantes</taxon>
    </lineage>
</organism>
<comment type="caution">
    <text evidence="1">The sequence shown here is derived from an EMBL/GenBank/DDBJ whole genome shotgun (WGS) entry which is preliminary data.</text>
</comment>
<accession>A0ABR4HXC4</accession>
<dbReference type="Proteomes" id="UP001610334">
    <property type="component" value="Unassembled WGS sequence"/>
</dbReference>
<gene>
    <name evidence="1" type="ORF">BJX63DRAFT_381556</name>
</gene>
<keyword evidence="2" id="KW-1185">Reference proteome</keyword>
<proteinExistence type="predicted"/>
<protein>
    <submittedName>
        <fullName evidence="1">Uncharacterized protein</fullName>
    </submittedName>
</protein>
<name>A0ABR4HXC4_9EURO</name>
<sequence length="76" mass="8814">MPRTRRVIWTRHTRNKSAVRPRRWSSLSVARCMFGASVADNLRPNSLLGRLACCHLLNYRDSDSITFVRTKISKLL</sequence>
<reference evidence="1 2" key="1">
    <citation type="submission" date="2024-07" db="EMBL/GenBank/DDBJ databases">
        <title>Section-level genome sequencing and comparative genomics of Aspergillus sections Usti and Cavernicolus.</title>
        <authorList>
            <consortium name="Lawrence Berkeley National Laboratory"/>
            <person name="Nybo J.L."/>
            <person name="Vesth T.C."/>
            <person name="Theobald S."/>
            <person name="Frisvad J.C."/>
            <person name="Larsen T.O."/>
            <person name="Kjaerboelling I."/>
            <person name="Rothschild-Mancinelli K."/>
            <person name="Lyhne E.K."/>
            <person name="Kogle M.E."/>
            <person name="Barry K."/>
            <person name="Clum A."/>
            <person name="Na H."/>
            <person name="Ledsgaard L."/>
            <person name="Lin J."/>
            <person name="Lipzen A."/>
            <person name="Kuo A."/>
            <person name="Riley R."/>
            <person name="Mondo S."/>
            <person name="Labutti K."/>
            <person name="Haridas S."/>
            <person name="Pangalinan J."/>
            <person name="Salamov A.A."/>
            <person name="Simmons B.A."/>
            <person name="Magnuson J.K."/>
            <person name="Chen J."/>
            <person name="Drula E."/>
            <person name="Henrissat B."/>
            <person name="Wiebenga A."/>
            <person name="Lubbers R.J."/>
            <person name="Gomes A.C."/>
            <person name="Makela M.R."/>
            <person name="Stajich J."/>
            <person name="Grigoriev I.V."/>
            <person name="Mortensen U.H."/>
            <person name="De Vries R.P."/>
            <person name="Baker S.E."/>
            <person name="Andersen M.R."/>
        </authorList>
    </citation>
    <scope>NUCLEOTIDE SEQUENCE [LARGE SCALE GENOMIC DNA]</scope>
    <source>
        <strain evidence="1 2">CBS 588.65</strain>
    </source>
</reference>
<dbReference type="EMBL" id="JBFXLT010000009">
    <property type="protein sequence ID" value="KAL2819734.1"/>
    <property type="molecule type" value="Genomic_DNA"/>
</dbReference>